<dbReference type="AlphaFoldDB" id="D3E214"/>
<dbReference type="EMBL" id="CP001719">
    <property type="protein sequence ID" value="ADC46575.1"/>
    <property type="molecule type" value="Genomic_DNA"/>
</dbReference>
<sequence>MGVLASVAGGIFFEAGMIATCTGVGLPVGLALMGVGTICTAYGSGLFGMTDTGNFYSNLTDENLADFGFSMSLNLIGGGYSAAAAKSTLRTVGGKSVQISISKAAFASDQRGAYTTFHTISSKTYIQKVENGAFSNCGEYLIEQEFGTTVIENIRKSLRVLSIDYALNFCYDFLKENYIKSLDGGLYV</sequence>
<dbReference type="GeneID" id="8770372"/>
<dbReference type="Proteomes" id="UP000008680">
    <property type="component" value="Chromosome"/>
</dbReference>
<protein>
    <submittedName>
        <fullName evidence="1">Uncharacterized protein</fullName>
    </submittedName>
</protein>
<dbReference type="PATRIC" id="fig|634498.28.peg.727"/>
<evidence type="ECO:0000313" key="1">
    <source>
        <dbReference type="EMBL" id="ADC46575.1"/>
    </source>
</evidence>
<proteinExistence type="predicted"/>
<evidence type="ECO:0000313" key="2">
    <source>
        <dbReference type="Proteomes" id="UP000008680"/>
    </source>
</evidence>
<dbReference type="KEGG" id="mru:mru_0724"/>
<dbReference type="RefSeq" id="WP_012955526.1">
    <property type="nucleotide sequence ID" value="NC_013790.1"/>
</dbReference>
<accession>D3E214</accession>
<dbReference type="HOGENOM" id="CLU_1438133_0_0_2"/>
<keyword evidence="2" id="KW-1185">Reference proteome</keyword>
<name>D3E214_METRM</name>
<reference evidence="1 2" key="1">
    <citation type="journal article" date="2010" name="PLoS ONE">
        <title>The genome sequence of the rumen methanogen Methanobrevibacter ruminantium reveals new possibilities for controlling ruminant methane emissions.</title>
        <authorList>
            <person name="Leahy S.C."/>
            <person name="Kelly W.J."/>
            <person name="Altermann E."/>
            <person name="Ronimus R.S."/>
            <person name="Yeoman C.J."/>
            <person name="Pacheco D.M."/>
            <person name="Li D."/>
            <person name="Kong Z."/>
            <person name="McTavish S."/>
            <person name="Sang C."/>
            <person name="Lambie S.C."/>
            <person name="Janssen P.H."/>
            <person name="Dey D."/>
            <person name="Attwood G.T."/>
        </authorList>
    </citation>
    <scope>NUCLEOTIDE SEQUENCE [LARGE SCALE GENOMIC DNA]</scope>
    <source>
        <strain evidence="2">ATCC 35063 / DSM 1093 / JCM 13430 / OCM 146 / M1</strain>
    </source>
</reference>
<organism evidence="1 2">
    <name type="scientific">Methanobrevibacter ruminantium (strain ATCC 35063 / DSM 1093 / JCM 13430 / OCM 146 / M1)</name>
    <name type="common">Methanobacterium ruminantium</name>
    <dbReference type="NCBI Taxonomy" id="634498"/>
    <lineage>
        <taxon>Archaea</taxon>
        <taxon>Methanobacteriati</taxon>
        <taxon>Methanobacteriota</taxon>
        <taxon>Methanomada group</taxon>
        <taxon>Methanobacteria</taxon>
        <taxon>Methanobacteriales</taxon>
        <taxon>Methanobacteriaceae</taxon>
        <taxon>Methanobrevibacter</taxon>
    </lineage>
</organism>
<gene>
    <name evidence="1" type="ordered locus">mru_0724</name>
</gene>